<keyword evidence="8 10" id="KW-0472">Membrane</keyword>
<accession>A0AAE9Z855</accession>
<evidence type="ECO:0000256" key="6">
    <source>
        <dbReference type="ARBA" id="ARBA00022801"/>
    </source>
</evidence>
<evidence type="ECO:0000256" key="10">
    <source>
        <dbReference type="SAM" id="Phobius"/>
    </source>
</evidence>
<evidence type="ECO:0000259" key="11">
    <source>
        <dbReference type="PROSITE" id="PS50883"/>
    </source>
</evidence>
<dbReference type="GO" id="GO:0071111">
    <property type="term" value="F:cyclic-guanylate-specific phosphodiesterase activity"/>
    <property type="evidence" value="ECO:0007669"/>
    <property type="project" value="UniProtKB-EC"/>
</dbReference>
<dbReference type="GO" id="GO:0005886">
    <property type="term" value="C:plasma membrane"/>
    <property type="evidence" value="ECO:0007669"/>
    <property type="project" value="UniProtKB-SubCell"/>
</dbReference>
<reference evidence="12 13" key="1">
    <citation type="journal article" date="2015" name="Genome Announc.">
        <title>Draft Genome Sequences of Marine Isolates of Thalassomonas viridans and Thalassomonas actiniarum.</title>
        <authorList>
            <person name="Olonade I."/>
            <person name="van Zyl L.J."/>
            <person name="Trindade M."/>
        </authorList>
    </citation>
    <scope>NUCLEOTIDE SEQUENCE [LARGE SCALE GENOMIC DNA]</scope>
    <source>
        <strain evidence="12 13">XOM25</strain>
    </source>
</reference>
<sequence>MMKKIQKRQCLWIGIAVVLTMSFFSILATVTLTKVWGKYEEIVFDERTKIDIQTAHEYKVLRELNHKFANEDSACSVSLLRKMRDAEFHLNILRDLGFVKDNLLYCSTRLGILQAPIEREAFTINNPNSDIYFSPGTIVANIDVEVKKMAVQIGNFQAFLSLPENLYIEFGWLTHATVLFVNDSYELLHGSAEVIPRPIAEIGESASWLDGGEYVSQYCSDDQVCTIVEIKIAEYFHHFPEILIALISTLIILSILVVFAVIVFHNKYSMLSGQLRRGINSRRIICHYQPLYNLRTKTYDSVEVLCRWTNEDGELVRPDIFIGQVEKNEQTSELTETVFRKAVHELKSAGLFGKIRFAINFFPSDISNGTAKRLIEDLLPEQHASLVIVELTEQELGHINSVVEAILMIRQEDSSVAIDDFGTGYSNFQHLEKLSVDALKIDRSFIFGIDKNALRSKLVGSIIDIAKTLNLKVIAEGVEHDAQLQCLLALGIHYSQGFLHAKPMPVGELKHFLGQHRTRPD</sequence>
<dbReference type="Pfam" id="PF00563">
    <property type="entry name" value="EAL"/>
    <property type="match status" value="1"/>
</dbReference>
<evidence type="ECO:0000256" key="5">
    <source>
        <dbReference type="ARBA" id="ARBA00022692"/>
    </source>
</evidence>
<dbReference type="AlphaFoldDB" id="A0AAE9Z855"/>
<dbReference type="EC" id="3.1.4.52" evidence="2"/>
<dbReference type="PROSITE" id="PS50883">
    <property type="entry name" value="EAL"/>
    <property type="match status" value="1"/>
</dbReference>
<dbReference type="KEGG" id="tvd:SG34_031580"/>
<gene>
    <name evidence="12" type="ORF">SG34_031580</name>
</gene>
<keyword evidence="6" id="KW-0378">Hydrolase</keyword>
<keyword evidence="5 10" id="KW-0812">Transmembrane</keyword>
<feature type="transmembrane region" description="Helical" evidence="10">
    <location>
        <begin position="242"/>
        <end position="264"/>
    </location>
</feature>
<dbReference type="CDD" id="cd01948">
    <property type="entry name" value="EAL"/>
    <property type="match status" value="1"/>
</dbReference>
<evidence type="ECO:0000313" key="12">
    <source>
        <dbReference type="EMBL" id="WDE08466.1"/>
    </source>
</evidence>
<dbReference type="PANTHER" id="PTHR33121">
    <property type="entry name" value="CYCLIC DI-GMP PHOSPHODIESTERASE PDEF"/>
    <property type="match status" value="1"/>
</dbReference>
<dbReference type="RefSeq" id="WP_084723782.1">
    <property type="nucleotide sequence ID" value="NZ_CP059734.1"/>
</dbReference>
<keyword evidence="4" id="KW-0973">c-di-GMP</keyword>
<dbReference type="SMART" id="SM00052">
    <property type="entry name" value="EAL"/>
    <property type="match status" value="1"/>
</dbReference>
<evidence type="ECO:0000256" key="9">
    <source>
        <dbReference type="ARBA" id="ARBA00034290"/>
    </source>
</evidence>
<dbReference type="EMBL" id="CP059734">
    <property type="protein sequence ID" value="WDE08466.1"/>
    <property type="molecule type" value="Genomic_DNA"/>
</dbReference>
<keyword evidence="13" id="KW-1185">Reference proteome</keyword>
<dbReference type="SUPFAM" id="SSF141868">
    <property type="entry name" value="EAL domain-like"/>
    <property type="match status" value="1"/>
</dbReference>
<feature type="domain" description="EAL" evidence="11">
    <location>
        <begin position="268"/>
        <end position="517"/>
    </location>
</feature>
<dbReference type="InterPro" id="IPR001633">
    <property type="entry name" value="EAL_dom"/>
</dbReference>
<evidence type="ECO:0000256" key="2">
    <source>
        <dbReference type="ARBA" id="ARBA00012282"/>
    </source>
</evidence>
<dbReference type="InterPro" id="IPR050706">
    <property type="entry name" value="Cyclic-di-GMP_PDE-like"/>
</dbReference>
<dbReference type="Proteomes" id="UP000032352">
    <property type="component" value="Chromosome pTvir"/>
</dbReference>
<evidence type="ECO:0000313" key="13">
    <source>
        <dbReference type="Proteomes" id="UP000032352"/>
    </source>
</evidence>
<dbReference type="Gene3D" id="3.20.20.450">
    <property type="entry name" value="EAL domain"/>
    <property type="match status" value="1"/>
</dbReference>
<dbReference type="InterPro" id="IPR024744">
    <property type="entry name" value="CSS-motif_dom"/>
</dbReference>
<keyword evidence="3" id="KW-1003">Cell membrane</keyword>
<evidence type="ECO:0000256" key="3">
    <source>
        <dbReference type="ARBA" id="ARBA00022475"/>
    </source>
</evidence>
<protein>
    <recommendedName>
        <fullName evidence="2">cyclic-guanylate-specific phosphodiesterase</fullName>
        <ecNumber evidence="2">3.1.4.52</ecNumber>
    </recommendedName>
</protein>
<evidence type="ECO:0000256" key="4">
    <source>
        <dbReference type="ARBA" id="ARBA00022636"/>
    </source>
</evidence>
<organism evidence="12 13">
    <name type="scientific">Thalassomonas viridans</name>
    <dbReference type="NCBI Taxonomy" id="137584"/>
    <lineage>
        <taxon>Bacteria</taxon>
        <taxon>Pseudomonadati</taxon>
        <taxon>Pseudomonadota</taxon>
        <taxon>Gammaproteobacteria</taxon>
        <taxon>Alteromonadales</taxon>
        <taxon>Colwelliaceae</taxon>
        <taxon>Thalassomonas</taxon>
    </lineage>
</organism>
<dbReference type="InterPro" id="IPR035919">
    <property type="entry name" value="EAL_sf"/>
</dbReference>
<evidence type="ECO:0000256" key="1">
    <source>
        <dbReference type="ARBA" id="ARBA00004651"/>
    </source>
</evidence>
<dbReference type="Pfam" id="PF12792">
    <property type="entry name" value="CSS-motif"/>
    <property type="match status" value="1"/>
</dbReference>
<evidence type="ECO:0000256" key="7">
    <source>
        <dbReference type="ARBA" id="ARBA00022989"/>
    </source>
</evidence>
<name>A0AAE9Z855_9GAMM</name>
<comment type="subcellular location">
    <subcellularLocation>
        <location evidence="1">Cell membrane</location>
        <topology evidence="1">Multi-pass membrane protein</topology>
    </subcellularLocation>
</comment>
<reference evidence="12 13" key="2">
    <citation type="journal article" date="2022" name="Mar. Drugs">
        <title>Bioassay-Guided Fractionation Leads to the Detection of Cholic Acid Generated by the Rare Thalassomonas sp.</title>
        <authorList>
            <person name="Pheiffer F."/>
            <person name="Schneider Y.K."/>
            <person name="Hansen E.H."/>
            <person name="Andersen J.H."/>
            <person name="Isaksson J."/>
            <person name="Busche T."/>
            <person name="R C."/>
            <person name="Kalinowski J."/>
            <person name="Zyl L.V."/>
            <person name="Trindade M."/>
        </authorList>
    </citation>
    <scope>NUCLEOTIDE SEQUENCE [LARGE SCALE GENOMIC DNA]</scope>
    <source>
        <strain evidence="12 13">XOM25</strain>
    </source>
</reference>
<dbReference type="PANTHER" id="PTHR33121:SF81">
    <property type="entry name" value="CYCLIC DI-GMP PHOSPHODIESTERASE PDEB-RELATED"/>
    <property type="match status" value="1"/>
</dbReference>
<comment type="catalytic activity">
    <reaction evidence="9">
        <text>3',3'-c-di-GMP + H2O = 5'-phosphoguanylyl(3'-&gt;5')guanosine + H(+)</text>
        <dbReference type="Rhea" id="RHEA:24902"/>
        <dbReference type="ChEBI" id="CHEBI:15377"/>
        <dbReference type="ChEBI" id="CHEBI:15378"/>
        <dbReference type="ChEBI" id="CHEBI:58754"/>
        <dbReference type="ChEBI" id="CHEBI:58805"/>
        <dbReference type="EC" id="3.1.4.52"/>
    </reaction>
</comment>
<evidence type="ECO:0000256" key="8">
    <source>
        <dbReference type="ARBA" id="ARBA00023136"/>
    </source>
</evidence>
<keyword evidence="7 10" id="KW-1133">Transmembrane helix</keyword>
<proteinExistence type="predicted"/>